<reference evidence="2 3" key="1">
    <citation type="submission" date="2020-09" db="EMBL/GenBank/DDBJ databases">
        <title>De no assembly of potato wild relative species, Solanum commersonii.</title>
        <authorList>
            <person name="Cho K."/>
        </authorList>
    </citation>
    <scope>NUCLEOTIDE SEQUENCE [LARGE SCALE GENOMIC DNA]</scope>
    <source>
        <strain evidence="2">LZ3.2</strain>
        <tissue evidence="2">Leaf</tissue>
    </source>
</reference>
<feature type="compositionally biased region" description="Basic and acidic residues" evidence="1">
    <location>
        <begin position="13"/>
        <end position="44"/>
    </location>
</feature>
<comment type="caution">
    <text evidence="2">The sequence shown here is derived from an EMBL/GenBank/DDBJ whole genome shotgun (WGS) entry which is preliminary data.</text>
</comment>
<proteinExistence type="predicted"/>
<gene>
    <name evidence="2" type="ORF">H5410_040063</name>
</gene>
<protein>
    <submittedName>
        <fullName evidence="2">Uncharacterized protein</fullName>
    </submittedName>
</protein>
<dbReference type="EMBL" id="JACXVP010000008">
    <property type="protein sequence ID" value="KAG5589549.1"/>
    <property type="molecule type" value="Genomic_DNA"/>
</dbReference>
<dbReference type="Proteomes" id="UP000824120">
    <property type="component" value="Chromosome 8"/>
</dbReference>
<dbReference type="PANTHER" id="PTHR48449:SF1">
    <property type="entry name" value="DUF1985 DOMAIN-CONTAINING PROTEIN"/>
    <property type="match status" value="1"/>
</dbReference>
<evidence type="ECO:0000313" key="2">
    <source>
        <dbReference type="EMBL" id="KAG5589549.1"/>
    </source>
</evidence>
<accession>A0A9J5XP03</accession>
<dbReference type="PANTHER" id="PTHR48449">
    <property type="entry name" value="DUF1985 DOMAIN-CONTAINING PROTEIN"/>
    <property type="match status" value="1"/>
</dbReference>
<dbReference type="AlphaFoldDB" id="A0A9J5XP03"/>
<dbReference type="OrthoDB" id="1305819at2759"/>
<keyword evidence="3" id="KW-1185">Reference proteome</keyword>
<evidence type="ECO:0000313" key="3">
    <source>
        <dbReference type="Proteomes" id="UP000824120"/>
    </source>
</evidence>
<name>A0A9J5XP03_SOLCO</name>
<evidence type="ECO:0000256" key="1">
    <source>
        <dbReference type="SAM" id="MobiDB-lite"/>
    </source>
</evidence>
<sequence length="191" mass="21882">MEKSSRSSSDLLGEEKSNENSNENSREKEKDDESDGDKLSREKKVMNVMEINLVEKEKVMKVSAQSDEKEEDGIKSSPDYVKIISNGTYKFKTNLNVCGFYDSRINARVDFGVQFVEFRKILIAQNIENDLKKSCFGHFLKLNKDAVVQLPMKLVHGLNLRHIFSEKKKEVWIDYNGLSICFGINEFAIGL</sequence>
<feature type="compositionally biased region" description="Polar residues" evidence="1">
    <location>
        <begin position="1"/>
        <end position="10"/>
    </location>
</feature>
<organism evidence="2 3">
    <name type="scientific">Solanum commersonii</name>
    <name type="common">Commerson's wild potato</name>
    <name type="synonym">Commerson's nightshade</name>
    <dbReference type="NCBI Taxonomy" id="4109"/>
    <lineage>
        <taxon>Eukaryota</taxon>
        <taxon>Viridiplantae</taxon>
        <taxon>Streptophyta</taxon>
        <taxon>Embryophyta</taxon>
        <taxon>Tracheophyta</taxon>
        <taxon>Spermatophyta</taxon>
        <taxon>Magnoliopsida</taxon>
        <taxon>eudicotyledons</taxon>
        <taxon>Gunneridae</taxon>
        <taxon>Pentapetalae</taxon>
        <taxon>asterids</taxon>
        <taxon>lamiids</taxon>
        <taxon>Solanales</taxon>
        <taxon>Solanaceae</taxon>
        <taxon>Solanoideae</taxon>
        <taxon>Solaneae</taxon>
        <taxon>Solanum</taxon>
    </lineage>
</organism>
<feature type="region of interest" description="Disordered" evidence="1">
    <location>
        <begin position="1"/>
        <end position="44"/>
    </location>
</feature>